<dbReference type="AlphaFoldDB" id="A0A7T2LMK6"/>
<dbReference type="Proteomes" id="UP000594873">
    <property type="component" value="Chromosome"/>
</dbReference>
<dbReference type="NCBIfam" id="TIGR00147">
    <property type="entry name" value="YegS/Rv2252/BmrU family lipid kinase"/>
    <property type="match status" value="1"/>
</dbReference>
<accession>A0A7T2LMK6</accession>
<dbReference type="GO" id="GO:0005829">
    <property type="term" value="C:cytosol"/>
    <property type="evidence" value="ECO:0007669"/>
    <property type="project" value="TreeGrafter"/>
</dbReference>
<name>A0A7T2LMK6_9SPHN</name>
<proteinExistence type="predicted"/>
<keyword evidence="2" id="KW-0418">Kinase</keyword>
<dbReference type="Pfam" id="PF19279">
    <property type="entry name" value="YegS_C"/>
    <property type="match status" value="1"/>
</dbReference>
<dbReference type="GO" id="GO:0005524">
    <property type="term" value="F:ATP binding"/>
    <property type="evidence" value="ECO:0007669"/>
    <property type="project" value="InterPro"/>
</dbReference>
<keyword evidence="2" id="KW-0808">Transferase</keyword>
<dbReference type="InterPro" id="IPR016064">
    <property type="entry name" value="NAD/diacylglycerol_kinase_sf"/>
</dbReference>
<dbReference type="Gene3D" id="3.40.50.10330">
    <property type="entry name" value="Probable inorganic polyphosphate/atp-NAD kinase, domain 1"/>
    <property type="match status" value="1"/>
</dbReference>
<dbReference type="GO" id="GO:0019242">
    <property type="term" value="P:methylglyoxal biosynthetic process"/>
    <property type="evidence" value="ECO:0007669"/>
    <property type="project" value="InterPro"/>
</dbReference>
<dbReference type="InterPro" id="IPR045540">
    <property type="entry name" value="YegS/DAGK_C"/>
</dbReference>
<reference evidence="2 3" key="1">
    <citation type="submission" date="2020-11" db="EMBL/GenBank/DDBJ databases">
        <title>Genome seq and assembly of Sphingosinicella sp.</title>
        <authorList>
            <person name="Chhetri G."/>
        </authorList>
    </citation>
    <scope>NUCLEOTIDE SEQUENCE [LARGE SCALE GENOMIC DNA]</scope>
    <source>
        <strain evidence="2 3">UDD2</strain>
    </source>
</reference>
<sequence length="324" mass="35115">MAAAVAFASRSAKFHGHKARLGSCAGVEATRPVPKEAVLVVNAHSRRGEALFQEAKAKLEAAGIRLIAAHPIKDPSQLDITVREAVLAGAPMVIVGGGDGSLSSTVDDLVGRDCVFALLPLGTANSFARTLGIPLTLDGAIETIATGTRRRIDLGIINGDYFANCAAMGLSPMIGEGIPHKLKRTLGRVGYFLWAMWCFVRFRPFRLTVHDGKEKRTLWATEVRIANGRYHGGVELIEDADVESGEIVVQAVTGRSSLRLAWDWFAKYFKLPHRQAVTEEFHGQRIEIDTKPRQKISIDGEVLAKTPAVAEIAHRAIEVVVPRG</sequence>
<dbReference type="PROSITE" id="PS50146">
    <property type="entry name" value="DAGK"/>
    <property type="match status" value="1"/>
</dbReference>
<dbReference type="KEGG" id="sflv:IC614_01820"/>
<dbReference type="PANTHER" id="PTHR30492:SF0">
    <property type="entry name" value="METHYLGLYOXAL SYNTHASE"/>
    <property type="match status" value="1"/>
</dbReference>
<dbReference type="InterPro" id="IPR001206">
    <property type="entry name" value="Diacylglycerol_kinase_cat_dom"/>
</dbReference>
<dbReference type="SMART" id="SM00046">
    <property type="entry name" value="DAGKc"/>
    <property type="match status" value="1"/>
</dbReference>
<evidence type="ECO:0000313" key="3">
    <source>
        <dbReference type="Proteomes" id="UP000594873"/>
    </source>
</evidence>
<dbReference type="EMBL" id="CP065592">
    <property type="protein sequence ID" value="QPQ55373.1"/>
    <property type="molecule type" value="Genomic_DNA"/>
</dbReference>
<gene>
    <name evidence="2" type="ORF">IC614_01820</name>
</gene>
<dbReference type="Gene3D" id="2.60.200.40">
    <property type="match status" value="1"/>
</dbReference>
<dbReference type="GO" id="GO:0008654">
    <property type="term" value="P:phospholipid biosynthetic process"/>
    <property type="evidence" value="ECO:0007669"/>
    <property type="project" value="InterPro"/>
</dbReference>
<dbReference type="GO" id="GO:0016301">
    <property type="term" value="F:kinase activity"/>
    <property type="evidence" value="ECO:0007669"/>
    <property type="project" value="UniProtKB-KW"/>
</dbReference>
<feature type="domain" description="DAGKc" evidence="1">
    <location>
        <begin position="32"/>
        <end position="161"/>
    </location>
</feature>
<keyword evidence="3" id="KW-1185">Reference proteome</keyword>
<dbReference type="PANTHER" id="PTHR30492">
    <property type="entry name" value="METHYLGLYOXAL SYNTHASE"/>
    <property type="match status" value="1"/>
</dbReference>
<dbReference type="GO" id="GO:0008929">
    <property type="term" value="F:methylglyoxal synthase activity"/>
    <property type="evidence" value="ECO:0007669"/>
    <property type="project" value="InterPro"/>
</dbReference>
<evidence type="ECO:0000313" key="2">
    <source>
        <dbReference type="EMBL" id="QPQ55373.1"/>
    </source>
</evidence>
<dbReference type="InterPro" id="IPR004363">
    <property type="entry name" value="Methylgl_synth"/>
</dbReference>
<dbReference type="InterPro" id="IPR017438">
    <property type="entry name" value="ATP-NAD_kinase_N"/>
</dbReference>
<dbReference type="SUPFAM" id="SSF111331">
    <property type="entry name" value="NAD kinase/diacylglycerol kinase-like"/>
    <property type="match status" value="1"/>
</dbReference>
<dbReference type="InterPro" id="IPR005218">
    <property type="entry name" value="Diacylglycerol/lipid_kinase"/>
</dbReference>
<organism evidence="2 3">
    <name type="scientific">Allosphingosinicella flava</name>
    <dbReference type="NCBI Taxonomy" id="2771430"/>
    <lineage>
        <taxon>Bacteria</taxon>
        <taxon>Pseudomonadati</taxon>
        <taxon>Pseudomonadota</taxon>
        <taxon>Alphaproteobacteria</taxon>
        <taxon>Sphingomonadales</taxon>
        <taxon>Sphingomonadaceae</taxon>
        <taxon>Allosphingosinicella</taxon>
    </lineage>
</organism>
<dbReference type="Pfam" id="PF00781">
    <property type="entry name" value="DAGK_cat"/>
    <property type="match status" value="1"/>
</dbReference>
<evidence type="ECO:0000259" key="1">
    <source>
        <dbReference type="PROSITE" id="PS50146"/>
    </source>
</evidence>
<protein>
    <submittedName>
        <fullName evidence="2">YegS/Rv2252/BmrU family lipid kinase</fullName>
    </submittedName>
</protein>